<gene>
    <name evidence="3" type="ORF">H7E68_02125</name>
</gene>
<dbReference type="SMART" id="SM00047">
    <property type="entry name" value="LYZ2"/>
    <property type="match status" value="1"/>
</dbReference>
<name>A0A7X0SDE2_9CLOT</name>
<dbReference type="AlphaFoldDB" id="A0A7X0SDE2"/>
<feature type="domain" description="Mannosyl-glycoprotein endo-beta-N-acetylglucosamidase-like" evidence="2">
    <location>
        <begin position="387"/>
        <end position="524"/>
    </location>
</feature>
<dbReference type="Pfam" id="PF07538">
    <property type="entry name" value="ChW"/>
    <property type="match status" value="6"/>
</dbReference>
<dbReference type="EMBL" id="JACKWY010000001">
    <property type="protein sequence ID" value="MBB6713531.1"/>
    <property type="molecule type" value="Genomic_DNA"/>
</dbReference>
<evidence type="ECO:0000313" key="3">
    <source>
        <dbReference type="EMBL" id="MBB6713531.1"/>
    </source>
</evidence>
<dbReference type="InterPro" id="IPR006637">
    <property type="entry name" value="ChW"/>
</dbReference>
<dbReference type="PANTHER" id="PTHR33308:SF9">
    <property type="entry name" value="PEPTIDOGLYCAN HYDROLASE FLGJ"/>
    <property type="match status" value="1"/>
</dbReference>
<keyword evidence="1" id="KW-0378">Hydrolase</keyword>
<reference evidence="3 4" key="1">
    <citation type="submission" date="2020-08" db="EMBL/GenBank/DDBJ databases">
        <title>Clostridia isolated from Swiss meat.</title>
        <authorList>
            <person name="Wambui J."/>
            <person name="Stevens M.J.A."/>
            <person name="Stephan R."/>
        </authorList>
    </citation>
    <scope>NUCLEOTIDE SEQUENCE [LARGE SCALE GENOMIC DNA]</scope>
    <source>
        <strain evidence="3 4">CM001</strain>
    </source>
</reference>
<dbReference type="Gene3D" id="1.10.530.10">
    <property type="match status" value="1"/>
</dbReference>
<dbReference type="GO" id="GO:0004040">
    <property type="term" value="F:amidase activity"/>
    <property type="evidence" value="ECO:0007669"/>
    <property type="project" value="InterPro"/>
</dbReference>
<dbReference type="PANTHER" id="PTHR33308">
    <property type="entry name" value="PEPTIDOGLYCAN HYDROLASE FLGJ"/>
    <property type="match status" value="1"/>
</dbReference>
<dbReference type="SMART" id="SM00728">
    <property type="entry name" value="ChW"/>
    <property type="match status" value="6"/>
</dbReference>
<dbReference type="InterPro" id="IPR002901">
    <property type="entry name" value="MGlyc_endo_b_GlcNAc-like_dom"/>
</dbReference>
<proteinExistence type="predicted"/>
<comment type="caution">
    <text evidence="3">The sequence shown here is derived from an EMBL/GenBank/DDBJ whole genome shotgun (WGS) entry which is preliminary data.</text>
</comment>
<organism evidence="3 4">
    <name type="scientific">Clostridium gasigenes</name>
    <dbReference type="NCBI Taxonomy" id="94869"/>
    <lineage>
        <taxon>Bacteria</taxon>
        <taxon>Bacillati</taxon>
        <taxon>Bacillota</taxon>
        <taxon>Clostridia</taxon>
        <taxon>Eubacteriales</taxon>
        <taxon>Clostridiaceae</taxon>
        <taxon>Clostridium</taxon>
    </lineage>
</organism>
<evidence type="ECO:0000313" key="4">
    <source>
        <dbReference type="Proteomes" id="UP000585258"/>
    </source>
</evidence>
<sequence>MRKNTFKSIISLVIIIFLLIPNLSIAAVEVNGILEPNIEENKQIEVLEPEATDTAESVKLEDQNINPKVDIIKTEEKTEVKTEVKIDTKPDVEKKVESISGETYKLTEKPQTEVTNSQGLTEAEYEREDVKGRLEAISQFEYLVPKTSSNYEIAMAHPDGTYSYVEAVDTLEGAIAEVKDISLPESNDGNLPAVINNDGQVVYSTNSMLRILSDTGNINLYTDPSLKNAFTYINQGYIEDAPIIEDNGVAIKIEVAGFTGWISKATTSQVLPMNQVINPSYYISQGGVLKHFISYDLTSTTNNGTTITLGKAPSYLKDGVKYFSYDGNYFYEGSNMATGLNNVISDLRNGNHNSSINSSNPYYLYFNYLPFRSTTSYSAAELNKFIDDNTDASSKLRGIGQALIDAQNAYGVNAVLTLGVAINESGWGTSKISKEKNNLFGIKAFDTSPGLSADAYNTPGDSVLEFTKNYISRGYADPADWRYKGGFIGNKNKGANVKYASDPFWGEKAAQFAHKIDFYLSSSNLNNLRDQNAYQLAMYKSDNQVKNDSGTLLYNITSDLKQYAGYHDTPLIIKNKDVVLKNGASCYEMYPERDTPVGAGGAINMFSGSYKWDVKGYVNTNGVKFINEGTRIATNGVEYQTHIQDIGWQDWKSNGDTSGTSGQSKRLEAIKININNIISGASIEYRTHVQDYGWQPWKSNGELSGTSGESKRLEGIEIRLKNAPGYSVQYRVHVEDYGWQNWKANAETAGTVGKGKRLEAIQIRIVKDSDYKLTYRSHVQEYGWQDWKNSAQTSGTVGSSKRLEGVEIKLDGAPEGTKISYQVHVQDYGWQNWKENGQLAGTVGQLKRLEAIKIKLENAPGYKVEYRTHVQDYGWQNWKSEGEMSGTEGQGKRLEAIEIRIVRK</sequence>
<evidence type="ECO:0000256" key="1">
    <source>
        <dbReference type="ARBA" id="ARBA00022801"/>
    </source>
</evidence>
<protein>
    <submittedName>
        <fullName evidence="3">Glucosaminidase domain-containing protein</fullName>
    </submittedName>
</protein>
<dbReference type="RefSeq" id="WP_185163337.1">
    <property type="nucleotide sequence ID" value="NZ_JACKWY010000001.1"/>
</dbReference>
<evidence type="ECO:0000259" key="2">
    <source>
        <dbReference type="SMART" id="SM00047"/>
    </source>
</evidence>
<dbReference type="InterPro" id="IPR051056">
    <property type="entry name" value="Glycosyl_Hydrolase_73"/>
</dbReference>
<accession>A0A7X0SDE2</accession>
<dbReference type="Pfam" id="PF01832">
    <property type="entry name" value="Glucosaminidase"/>
    <property type="match status" value="1"/>
</dbReference>
<dbReference type="Proteomes" id="UP000585258">
    <property type="component" value="Unassembled WGS sequence"/>
</dbReference>